<dbReference type="RefSeq" id="WP_311687157.1">
    <property type="nucleotide sequence ID" value="NZ_JAVRHM010000028.1"/>
</dbReference>
<evidence type="ECO:0000313" key="1">
    <source>
        <dbReference type="EMBL" id="MDT0691575.1"/>
    </source>
</evidence>
<gene>
    <name evidence="1" type="ORF">RM549_17420</name>
</gene>
<keyword evidence="2" id="KW-1185">Reference proteome</keyword>
<protein>
    <submittedName>
        <fullName evidence="1">Uncharacterized protein</fullName>
    </submittedName>
</protein>
<name>A0ABU3E6J6_9FLAO</name>
<organism evidence="1 2">
    <name type="scientific">Autumnicola patrickiae</name>
    <dbReference type="NCBI Taxonomy" id="3075591"/>
    <lineage>
        <taxon>Bacteria</taxon>
        <taxon>Pseudomonadati</taxon>
        <taxon>Bacteroidota</taxon>
        <taxon>Flavobacteriia</taxon>
        <taxon>Flavobacteriales</taxon>
        <taxon>Flavobacteriaceae</taxon>
        <taxon>Autumnicola</taxon>
    </lineage>
</organism>
<evidence type="ECO:0000313" key="2">
    <source>
        <dbReference type="Proteomes" id="UP001261624"/>
    </source>
</evidence>
<comment type="caution">
    <text evidence="1">The sequence shown here is derived from an EMBL/GenBank/DDBJ whole genome shotgun (WGS) entry which is preliminary data.</text>
</comment>
<reference evidence="1 2" key="1">
    <citation type="submission" date="2023-09" db="EMBL/GenBank/DDBJ databases">
        <authorList>
            <person name="Rey-Velasco X."/>
        </authorList>
    </citation>
    <scope>NUCLEOTIDE SEQUENCE [LARGE SCALE GENOMIC DNA]</scope>
    <source>
        <strain evidence="1 2">F188</strain>
    </source>
</reference>
<dbReference type="EMBL" id="JAVRHM010000028">
    <property type="protein sequence ID" value="MDT0691575.1"/>
    <property type="molecule type" value="Genomic_DNA"/>
</dbReference>
<sequence length="244" mass="28927">MFREEFIDLNRFANLKWQEKFAINSKPEPNPYYLGFGNPNADILIIGQEMAIDPIKKPEALEMESFRNTEHWNHIIEEKITDPDYSFSGKNGFKNPRRPYTGKAKGTWKSYEDIIQKSTGQKFEKNLEFFEHCFITEINTAVSKRQKGYLNSEERNSIITHEFYKSFSTVILATGSYLRKKEINELFEVHHSVNDSASKPYKRLEVYYSQNKKRTLINTRQLSNFRFTAEERNEYFQRIADKIN</sequence>
<accession>A0ABU3E6J6</accession>
<dbReference type="Proteomes" id="UP001261624">
    <property type="component" value="Unassembled WGS sequence"/>
</dbReference>
<proteinExistence type="predicted"/>